<dbReference type="PANTHER" id="PTHR45625">
    <property type="entry name" value="PEPTIDYL-PROLYL CIS-TRANS ISOMERASE-RELATED"/>
    <property type="match status" value="1"/>
</dbReference>
<evidence type="ECO:0000313" key="5">
    <source>
        <dbReference type="EMBL" id="CAL1548879.1"/>
    </source>
</evidence>
<evidence type="ECO:0000256" key="2">
    <source>
        <dbReference type="ARBA" id="ARBA00023235"/>
    </source>
</evidence>
<dbReference type="Gene3D" id="2.40.100.10">
    <property type="entry name" value="Cyclophilin-like"/>
    <property type="match status" value="1"/>
</dbReference>
<comment type="function">
    <text evidence="3">PPIases accelerate the folding of proteins. It catalyzes the cis-trans isomerization of proline imidic peptide bonds in oligopeptides.</text>
</comment>
<dbReference type="SUPFAM" id="SSF50891">
    <property type="entry name" value="Cyclophilin-like"/>
    <property type="match status" value="1"/>
</dbReference>
<dbReference type="Proteomes" id="UP001497497">
    <property type="component" value="Unassembled WGS sequence"/>
</dbReference>
<dbReference type="EMBL" id="CAXITT010002013">
    <property type="protein sequence ID" value="CAL1548879.1"/>
    <property type="molecule type" value="Genomic_DNA"/>
</dbReference>
<dbReference type="PANTHER" id="PTHR45625:SF4">
    <property type="entry name" value="PEPTIDYLPROLYL ISOMERASE DOMAIN AND WD REPEAT-CONTAINING PROTEIN 1"/>
    <property type="match status" value="1"/>
</dbReference>
<dbReference type="Pfam" id="PF00160">
    <property type="entry name" value="Pro_isomerase"/>
    <property type="match status" value="1"/>
</dbReference>
<comment type="similarity">
    <text evidence="3">Belongs to the cyclophilin-type PPIase family.</text>
</comment>
<evidence type="ECO:0000259" key="4">
    <source>
        <dbReference type="PROSITE" id="PS50072"/>
    </source>
</evidence>
<evidence type="ECO:0000313" key="6">
    <source>
        <dbReference type="Proteomes" id="UP001497497"/>
    </source>
</evidence>
<evidence type="ECO:0000256" key="3">
    <source>
        <dbReference type="RuleBase" id="RU363019"/>
    </source>
</evidence>
<organism evidence="5 6">
    <name type="scientific">Lymnaea stagnalis</name>
    <name type="common">Great pond snail</name>
    <name type="synonym">Helix stagnalis</name>
    <dbReference type="NCBI Taxonomy" id="6523"/>
    <lineage>
        <taxon>Eukaryota</taxon>
        <taxon>Metazoa</taxon>
        <taxon>Spiralia</taxon>
        <taxon>Lophotrochozoa</taxon>
        <taxon>Mollusca</taxon>
        <taxon>Gastropoda</taxon>
        <taxon>Heterobranchia</taxon>
        <taxon>Euthyneura</taxon>
        <taxon>Panpulmonata</taxon>
        <taxon>Hygrophila</taxon>
        <taxon>Lymnaeoidea</taxon>
        <taxon>Lymnaeidae</taxon>
        <taxon>Lymnaea</taxon>
    </lineage>
</organism>
<dbReference type="PRINTS" id="PR00153">
    <property type="entry name" value="CSAPPISMRASE"/>
</dbReference>
<dbReference type="CDD" id="cd00317">
    <property type="entry name" value="cyclophilin"/>
    <property type="match status" value="1"/>
</dbReference>
<comment type="caution">
    <text evidence="5">The sequence shown here is derived from an EMBL/GenBank/DDBJ whole genome shotgun (WGS) entry which is preliminary data.</text>
</comment>
<gene>
    <name evidence="5" type="ORF">GSLYS_00022196001</name>
</gene>
<feature type="domain" description="PPIase cyclophilin-type" evidence="4">
    <location>
        <begin position="1"/>
        <end position="110"/>
    </location>
</feature>
<comment type="catalytic activity">
    <reaction evidence="3">
        <text>[protein]-peptidylproline (omega=180) = [protein]-peptidylproline (omega=0)</text>
        <dbReference type="Rhea" id="RHEA:16237"/>
        <dbReference type="Rhea" id="RHEA-COMP:10747"/>
        <dbReference type="Rhea" id="RHEA-COMP:10748"/>
        <dbReference type="ChEBI" id="CHEBI:83833"/>
        <dbReference type="ChEBI" id="CHEBI:83834"/>
        <dbReference type="EC" id="5.2.1.8"/>
    </reaction>
</comment>
<keyword evidence="6" id="KW-1185">Reference proteome</keyword>
<dbReference type="PROSITE" id="PS50072">
    <property type="entry name" value="CSA_PPIASE_2"/>
    <property type="match status" value="1"/>
</dbReference>
<proteinExistence type="inferred from homology"/>
<sequence length="110" mass="11996">TEKGNFTIDLLPEDAPLTVDNFIKLAKSNYFNGLAVHRVVPNFVMQDGDPRGDGNGGPGWQIRCEVNMREYERGAVGMALSGKDTGGSQWFVTHSPQPHLDGGYTVFGKV</sequence>
<dbReference type="AlphaFoldDB" id="A0AAV2IP03"/>
<dbReference type="InterPro" id="IPR002130">
    <property type="entry name" value="Cyclophilin-type_PPIase_dom"/>
</dbReference>
<feature type="non-terminal residue" evidence="5">
    <location>
        <position position="1"/>
    </location>
</feature>
<keyword evidence="2 3" id="KW-0413">Isomerase</keyword>
<evidence type="ECO:0000256" key="1">
    <source>
        <dbReference type="ARBA" id="ARBA00023110"/>
    </source>
</evidence>
<dbReference type="InterPro" id="IPR029000">
    <property type="entry name" value="Cyclophilin-like_dom_sf"/>
</dbReference>
<name>A0AAV2IP03_LYMST</name>
<dbReference type="EC" id="5.2.1.8" evidence="3"/>
<protein>
    <recommendedName>
        <fullName evidence="3">Peptidyl-prolyl cis-trans isomerase</fullName>
        <shortName evidence="3">PPIase</shortName>
        <ecNumber evidence="3">5.2.1.8</ecNumber>
    </recommendedName>
</protein>
<feature type="non-terminal residue" evidence="5">
    <location>
        <position position="110"/>
    </location>
</feature>
<accession>A0AAV2IP03</accession>
<dbReference type="InterPro" id="IPR044666">
    <property type="entry name" value="Cyclophilin_A-like"/>
</dbReference>
<dbReference type="GO" id="GO:0003755">
    <property type="term" value="F:peptidyl-prolyl cis-trans isomerase activity"/>
    <property type="evidence" value="ECO:0007669"/>
    <property type="project" value="UniProtKB-UniRule"/>
</dbReference>
<keyword evidence="1 3" id="KW-0697">Rotamase</keyword>
<reference evidence="5 6" key="1">
    <citation type="submission" date="2024-04" db="EMBL/GenBank/DDBJ databases">
        <authorList>
            <consortium name="Genoscope - CEA"/>
            <person name="William W."/>
        </authorList>
    </citation>
    <scope>NUCLEOTIDE SEQUENCE [LARGE SCALE GENOMIC DNA]</scope>
</reference>